<dbReference type="OrthoDB" id="5503604at2"/>
<reference evidence="1 2" key="1">
    <citation type="submission" date="2018-03" db="EMBL/GenBank/DDBJ databases">
        <title>Genomic Encyclopedia of Archaeal and Bacterial Type Strains, Phase II (KMG-II): from individual species to whole genera.</title>
        <authorList>
            <person name="Goeker M."/>
        </authorList>
    </citation>
    <scope>NUCLEOTIDE SEQUENCE [LARGE SCALE GENOMIC DNA]</scope>
    <source>
        <strain evidence="1 2">DSM 44946</strain>
    </source>
</reference>
<protein>
    <recommendedName>
        <fullName evidence="3">DNA ligase (ATP)</fullName>
    </recommendedName>
</protein>
<accession>A0A2T0LAQ8</accession>
<dbReference type="RefSeq" id="WP_106346504.1">
    <property type="nucleotide sequence ID" value="NZ_PVNE01000033.1"/>
</dbReference>
<proteinExistence type="predicted"/>
<comment type="caution">
    <text evidence="1">The sequence shown here is derived from an EMBL/GenBank/DDBJ whole genome shotgun (WGS) entry which is preliminary data.</text>
</comment>
<evidence type="ECO:0000313" key="2">
    <source>
        <dbReference type="Proteomes" id="UP000237797"/>
    </source>
</evidence>
<dbReference type="SUPFAM" id="SSF50249">
    <property type="entry name" value="Nucleic acid-binding proteins"/>
    <property type="match status" value="1"/>
</dbReference>
<evidence type="ECO:0008006" key="3">
    <source>
        <dbReference type="Google" id="ProtNLM"/>
    </source>
</evidence>
<sequence>MELGIEPTEQKAFYPVAQSIKTHEDRWFVYLEPRIRCRLEYKKRTHAGFLREPVFQGFVLNETS</sequence>
<keyword evidence="2" id="KW-1185">Reference proteome</keyword>
<evidence type="ECO:0000313" key="1">
    <source>
        <dbReference type="EMBL" id="PRX38915.1"/>
    </source>
</evidence>
<dbReference type="InterPro" id="IPR012340">
    <property type="entry name" value="NA-bd_OB-fold"/>
</dbReference>
<dbReference type="Proteomes" id="UP000237797">
    <property type="component" value="Unassembled WGS sequence"/>
</dbReference>
<organism evidence="1 2">
    <name type="scientific">Planifilum fimeticola</name>
    <dbReference type="NCBI Taxonomy" id="201975"/>
    <lineage>
        <taxon>Bacteria</taxon>
        <taxon>Bacillati</taxon>
        <taxon>Bacillota</taxon>
        <taxon>Bacilli</taxon>
        <taxon>Bacillales</taxon>
        <taxon>Thermoactinomycetaceae</taxon>
        <taxon>Planifilum</taxon>
    </lineage>
</organism>
<gene>
    <name evidence="1" type="ORF">CLV97_13316</name>
</gene>
<dbReference type="AlphaFoldDB" id="A0A2T0LAQ8"/>
<name>A0A2T0LAQ8_9BACL</name>
<dbReference type="EMBL" id="PVNE01000033">
    <property type="protein sequence ID" value="PRX38915.1"/>
    <property type="molecule type" value="Genomic_DNA"/>
</dbReference>